<sequence length="115" mass="12032">MKPVTFSAGIGTADVRGNFVYAGQATGAITTDSTTGMTTSPATTGTSSPDAGAWRPVGDLDWDKTTFTVNLTEPVQAQPFDNVPLGQYTGEGANQTGNVVDIDPFFRFRSVHLSG</sequence>
<protein>
    <submittedName>
        <fullName evidence="2">Uncharacterized protein</fullName>
    </submittedName>
</protein>
<gene>
    <name evidence="2" type="ORF">Ari01nite_86770</name>
</gene>
<dbReference type="AlphaFoldDB" id="A0A919N2P5"/>
<name>A0A919N2P5_9ACTN</name>
<evidence type="ECO:0000256" key="1">
    <source>
        <dbReference type="SAM" id="MobiDB-lite"/>
    </source>
</evidence>
<reference evidence="2" key="1">
    <citation type="submission" date="2021-01" db="EMBL/GenBank/DDBJ databases">
        <title>Whole genome shotgun sequence of Actinoplanes rishiriensis NBRC 108556.</title>
        <authorList>
            <person name="Komaki H."/>
            <person name="Tamura T."/>
        </authorList>
    </citation>
    <scope>NUCLEOTIDE SEQUENCE</scope>
    <source>
        <strain evidence="2">NBRC 108556</strain>
    </source>
</reference>
<organism evidence="2 3">
    <name type="scientific">Paractinoplanes rishiriensis</name>
    <dbReference type="NCBI Taxonomy" id="1050105"/>
    <lineage>
        <taxon>Bacteria</taxon>
        <taxon>Bacillati</taxon>
        <taxon>Actinomycetota</taxon>
        <taxon>Actinomycetes</taxon>
        <taxon>Micromonosporales</taxon>
        <taxon>Micromonosporaceae</taxon>
        <taxon>Paractinoplanes</taxon>
    </lineage>
</organism>
<feature type="compositionally biased region" description="Low complexity" evidence="1">
    <location>
        <begin position="30"/>
        <end position="51"/>
    </location>
</feature>
<evidence type="ECO:0000313" key="2">
    <source>
        <dbReference type="EMBL" id="GIF01213.1"/>
    </source>
</evidence>
<dbReference type="Proteomes" id="UP000636960">
    <property type="component" value="Unassembled WGS sequence"/>
</dbReference>
<proteinExistence type="predicted"/>
<accession>A0A919N2P5</accession>
<dbReference type="EMBL" id="BOMV01000100">
    <property type="protein sequence ID" value="GIF01213.1"/>
    <property type="molecule type" value="Genomic_DNA"/>
</dbReference>
<evidence type="ECO:0000313" key="3">
    <source>
        <dbReference type="Proteomes" id="UP000636960"/>
    </source>
</evidence>
<feature type="region of interest" description="Disordered" evidence="1">
    <location>
        <begin position="30"/>
        <end position="57"/>
    </location>
</feature>
<keyword evidence="3" id="KW-1185">Reference proteome</keyword>
<comment type="caution">
    <text evidence="2">The sequence shown here is derived from an EMBL/GenBank/DDBJ whole genome shotgun (WGS) entry which is preliminary data.</text>
</comment>